<feature type="transmembrane region" description="Helical" evidence="1">
    <location>
        <begin position="263"/>
        <end position="283"/>
    </location>
</feature>
<keyword evidence="4" id="KW-1185">Reference proteome</keyword>
<keyword evidence="1" id="KW-0812">Transmembrane</keyword>
<keyword evidence="1" id="KW-1133">Transmembrane helix</keyword>
<evidence type="ECO:0008006" key="5">
    <source>
        <dbReference type="Google" id="ProtNLM"/>
    </source>
</evidence>
<feature type="signal peptide" evidence="2">
    <location>
        <begin position="1"/>
        <end position="21"/>
    </location>
</feature>
<accession>T1J0G9</accession>
<dbReference type="AlphaFoldDB" id="T1J0G9"/>
<dbReference type="OMA" id="CFMEMSG"/>
<evidence type="ECO:0000313" key="3">
    <source>
        <dbReference type="EnsemblMetazoa" id="SMAR007014-PA"/>
    </source>
</evidence>
<dbReference type="InterPro" id="IPR040346">
    <property type="entry name" value="GEX1/Brambleberry"/>
</dbReference>
<reference evidence="4" key="1">
    <citation type="submission" date="2011-05" db="EMBL/GenBank/DDBJ databases">
        <authorList>
            <person name="Richards S.R."/>
            <person name="Qu J."/>
            <person name="Jiang H."/>
            <person name="Jhangiani S.N."/>
            <person name="Agravi P."/>
            <person name="Goodspeed R."/>
            <person name="Gross S."/>
            <person name="Mandapat C."/>
            <person name="Jackson L."/>
            <person name="Mathew T."/>
            <person name="Pu L."/>
            <person name="Thornton R."/>
            <person name="Saada N."/>
            <person name="Wilczek-Boney K.B."/>
            <person name="Lee S."/>
            <person name="Kovar C."/>
            <person name="Wu Y."/>
            <person name="Scherer S.E."/>
            <person name="Worley K.C."/>
            <person name="Muzny D.M."/>
            <person name="Gibbs R."/>
        </authorList>
    </citation>
    <scope>NUCLEOTIDE SEQUENCE</scope>
    <source>
        <strain evidence="4">Brora</strain>
    </source>
</reference>
<keyword evidence="2" id="KW-0732">Signal</keyword>
<dbReference type="HOGENOM" id="CLU_038474_0_0_1"/>
<dbReference type="STRING" id="126957.T1J0G9"/>
<dbReference type="PhylomeDB" id="T1J0G9"/>
<feature type="chain" id="PRO_5004590193" description="Protein brambleberry" evidence="2">
    <location>
        <begin position="22"/>
        <end position="475"/>
    </location>
</feature>
<organism evidence="3 4">
    <name type="scientific">Strigamia maritima</name>
    <name type="common">European centipede</name>
    <name type="synonym">Geophilus maritimus</name>
    <dbReference type="NCBI Taxonomy" id="126957"/>
    <lineage>
        <taxon>Eukaryota</taxon>
        <taxon>Metazoa</taxon>
        <taxon>Ecdysozoa</taxon>
        <taxon>Arthropoda</taxon>
        <taxon>Myriapoda</taxon>
        <taxon>Chilopoda</taxon>
        <taxon>Pleurostigmophora</taxon>
        <taxon>Geophilomorpha</taxon>
        <taxon>Linotaeniidae</taxon>
        <taxon>Strigamia</taxon>
    </lineage>
</organism>
<keyword evidence="1" id="KW-0472">Membrane</keyword>
<evidence type="ECO:0000313" key="4">
    <source>
        <dbReference type="Proteomes" id="UP000014500"/>
    </source>
</evidence>
<dbReference type="eggNOG" id="ENOG502QR0N">
    <property type="taxonomic scope" value="Eukaryota"/>
</dbReference>
<name>T1J0G9_STRMM</name>
<sequence>MKMSNHLFIFLYLILEYTAHGIEFESVAVEEGKKQYTSLSRESQMPEFGSCWKNALNELNIGCKHLTDDTQSRLALAFTNCFLEKSGMETRICRPNQQISECVRILDFKGYTTYANFFTHTHSMCIFLQSQVWHEETGKVIVKLNENSVNVTRQLEQAQNLQIQLIKNQRKSMEAQDKLWNKGHELSRVLEMSKENVRQVAYDFKSSTEEQRQIIAQIFDRISSLQSILLGEVTGFYSILYNVIAAVAVYLITSTARTRGARFWLFVILVVNFSLERIIVWMADYSGVYVEHKEVETLIHFRQWNCRKLSAGIATLVLFFEIYRYRDYNLLNNQLLMEIKQQNLDISSFIRENRNLGKLNGSISFANSRLGDSFTNDNTVHDETNLMASTELSIPKFASTPIKRRNEVVDHSSSHRYNLRNRKLIHPNSVIENETPDQFCDLVHDLAQRSNRAGKAFRSFLPKSTNALSDLSQEF</sequence>
<proteinExistence type="predicted"/>
<protein>
    <recommendedName>
        <fullName evidence="5">Protein brambleberry</fullName>
    </recommendedName>
</protein>
<dbReference type="EMBL" id="JH431734">
    <property type="status" value="NOT_ANNOTATED_CDS"/>
    <property type="molecule type" value="Genomic_DNA"/>
</dbReference>
<reference evidence="3" key="2">
    <citation type="submission" date="2015-02" db="UniProtKB">
        <authorList>
            <consortium name="EnsemblMetazoa"/>
        </authorList>
    </citation>
    <scope>IDENTIFICATION</scope>
</reference>
<dbReference type="EnsemblMetazoa" id="SMAR007014-RA">
    <property type="protein sequence ID" value="SMAR007014-PA"/>
    <property type="gene ID" value="SMAR007014"/>
</dbReference>
<dbReference type="Proteomes" id="UP000014500">
    <property type="component" value="Unassembled WGS sequence"/>
</dbReference>
<evidence type="ECO:0000256" key="2">
    <source>
        <dbReference type="SAM" id="SignalP"/>
    </source>
</evidence>
<evidence type="ECO:0000256" key="1">
    <source>
        <dbReference type="SAM" id="Phobius"/>
    </source>
</evidence>
<dbReference type="PANTHER" id="PTHR33538:SF2">
    <property type="entry name" value="PROTEIN GAMETE EXPRESSED 1"/>
    <property type="match status" value="1"/>
</dbReference>
<dbReference type="PANTHER" id="PTHR33538">
    <property type="entry name" value="PROTEIN GAMETE EXPRESSED 1"/>
    <property type="match status" value="1"/>
</dbReference>
<feature type="transmembrane region" description="Helical" evidence="1">
    <location>
        <begin position="228"/>
        <end position="251"/>
    </location>
</feature>